<dbReference type="RefSeq" id="WP_121222881.1">
    <property type="nucleotide sequence ID" value="NZ_JBIUBA010000036.1"/>
</dbReference>
<name>A0A495XG90_9PSEU</name>
<organism evidence="2 3">
    <name type="scientific">Saccharothrix variisporea</name>
    <dbReference type="NCBI Taxonomy" id="543527"/>
    <lineage>
        <taxon>Bacteria</taxon>
        <taxon>Bacillati</taxon>
        <taxon>Actinomycetota</taxon>
        <taxon>Actinomycetes</taxon>
        <taxon>Pseudonocardiales</taxon>
        <taxon>Pseudonocardiaceae</taxon>
        <taxon>Saccharothrix</taxon>
    </lineage>
</organism>
<sequence>MAILCERPERAADVIGGIGGDVRTAGDLAEASRLLHADGAETLVVVGAETDAEEALAFAARLRVERPAVGVVLVRRKVDVALLTRALQAGVREVVPAGDVTALSVACARSRELSWRFTGGPSEPVREGQVVTVFSAKGGCGKTTLAVNLSAVLAAGGQRRVCLVDLDLAFGDVGISLQLDPVRTIVDGLGMVGHLDERGAGSLLTEAGPGFAALLAPVEPGDAERIPAQLVAELLVVLRGMFDYVVVDTPSQFSEHVLAAMDASAHHVLLTTPDVPALKNLRVTLDMLDLLSYRRDIRSVVLNRSDAKVGLSEQDVERVVRAPITARVPSSRDVPISTNRGVPITVATPAHPVSTAIARFAQARVLGEPAAPARRSWRKRGAA</sequence>
<dbReference type="PANTHER" id="PTHR43384:SF13">
    <property type="entry name" value="SLR0110 PROTEIN"/>
    <property type="match status" value="1"/>
</dbReference>
<dbReference type="InterPro" id="IPR050625">
    <property type="entry name" value="ParA/MinD_ATPase"/>
</dbReference>
<dbReference type="Gene3D" id="3.40.50.300">
    <property type="entry name" value="P-loop containing nucleotide triphosphate hydrolases"/>
    <property type="match status" value="1"/>
</dbReference>
<dbReference type="InterPro" id="IPR002586">
    <property type="entry name" value="CobQ/CobB/MinD/ParA_Nub-bd_dom"/>
</dbReference>
<feature type="domain" description="CobQ/CobB/MinD/ParA nucleotide binding" evidence="1">
    <location>
        <begin position="131"/>
        <end position="344"/>
    </location>
</feature>
<evidence type="ECO:0000259" key="1">
    <source>
        <dbReference type="Pfam" id="PF01656"/>
    </source>
</evidence>
<dbReference type="GO" id="GO:0009898">
    <property type="term" value="C:cytoplasmic side of plasma membrane"/>
    <property type="evidence" value="ECO:0007669"/>
    <property type="project" value="TreeGrafter"/>
</dbReference>
<comment type="caution">
    <text evidence="2">The sequence shown here is derived from an EMBL/GenBank/DDBJ whole genome shotgun (WGS) entry which is preliminary data.</text>
</comment>
<proteinExistence type="predicted"/>
<keyword evidence="3" id="KW-1185">Reference proteome</keyword>
<dbReference type="SUPFAM" id="SSF52540">
    <property type="entry name" value="P-loop containing nucleoside triphosphate hydrolases"/>
    <property type="match status" value="1"/>
</dbReference>
<dbReference type="Pfam" id="PF01656">
    <property type="entry name" value="CbiA"/>
    <property type="match status" value="1"/>
</dbReference>
<dbReference type="GO" id="GO:0016887">
    <property type="term" value="F:ATP hydrolysis activity"/>
    <property type="evidence" value="ECO:0007669"/>
    <property type="project" value="TreeGrafter"/>
</dbReference>
<gene>
    <name evidence="2" type="ORF">DFJ66_3848</name>
</gene>
<dbReference type="OrthoDB" id="3448281at2"/>
<protein>
    <submittedName>
        <fullName evidence="2">Pilus assembly protein CpaE</fullName>
    </submittedName>
</protein>
<dbReference type="Proteomes" id="UP000272729">
    <property type="component" value="Unassembled WGS sequence"/>
</dbReference>
<dbReference type="GO" id="GO:0005829">
    <property type="term" value="C:cytosol"/>
    <property type="evidence" value="ECO:0007669"/>
    <property type="project" value="TreeGrafter"/>
</dbReference>
<dbReference type="AlphaFoldDB" id="A0A495XG90"/>
<dbReference type="PANTHER" id="PTHR43384">
    <property type="entry name" value="SEPTUM SITE-DETERMINING PROTEIN MIND HOMOLOG, CHLOROPLASTIC-RELATED"/>
    <property type="match status" value="1"/>
</dbReference>
<dbReference type="GO" id="GO:0051782">
    <property type="term" value="P:negative regulation of cell division"/>
    <property type="evidence" value="ECO:0007669"/>
    <property type="project" value="TreeGrafter"/>
</dbReference>
<evidence type="ECO:0000313" key="3">
    <source>
        <dbReference type="Proteomes" id="UP000272729"/>
    </source>
</evidence>
<evidence type="ECO:0000313" key="2">
    <source>
        <dbReference type="EMBL" id="RKT70578.1"/>
    </source>
</evidence>
<reference evidence="2 3" key="1">
    <citation type="submission" date="2018-10" db="EMBL/GenBank/DDBJ databases">
        <title>Sequencing the genomes of 1000 actinobacteria strains.</title>
        <authorList>
            <person name="Klenk H.-P."/>
        </authorList>
    </citation>
    <scope>NUCLEOTIDE SEQUENCE [LARGE SCALE GENOMIC DNA]</scope>
    <source>
        <strain evidence="2 3">DSM 43911</strain>
    </source>
</reference>
<dbReference type="InterPro" id="IPR027417">
    <property type="entry name" value="P-loop_NTPase"/>
</dbReference>
<dbReference type="GO" id="GO:0005524">
    <property type="term" value="F:ATP binding"/>
    <property type="evidence" value="ECO:0007669"/>
    <property type="project" value="TreeGrafter"/>
</dbReference>
<accession>A0A495XG90</accession>
<dbReference type="EMBL" id="RBXR01000001">
    <property type="protein sequence ID" value="RKT70578.1"/>
    <property type="molecule type" value="Genomic_DNA"/>
</dbReference>